<keyword evidence="3" id="KW-1185">Reference proteome</keyword>
<dbReference type="NCBIfam" id="TIGR02532">
    <property type="entry name" value="IV_pilin_GFxxxE"/>
    <property type="match status" value="1"/>
</dbReference>
<dbReference type="EMBL" id="JAMXLR010000087">
    <property type="protein sequence ID" value="MCO6047029.1"/>
    <property type="molecule type" value="Genomic_DNA"/>
</dbReference>
<proteinExistence type="predicted"/>
<dbReference type="RefSeq" id="WP_252855141.1">
    <property type="nucleotide sequence ID" value="NZ_JAMXLR010000087.1"/>
</dbReference>
<evidence type="ECO:0000313" key="2">
    <source>
        <dbReference type="EMBL" id="MCO6047029.1"/>
    </source>
</evidence>
<feature type="transmembrane region" description="Helical" evidence="1">
    <location>
        <begin position="52"/>
        <end position="74"/>
    </location>
</feature>
<keyword evidence="1" id="KW-1133">Transmembrane helix</keyword>
<dbReference type="AlphaFoldDB" id="A0A9X2FHM9"/>
<dbReference type="Proteomes" id="UP001155241">
    <property type="component" value="Unassembled WGS sequence"/>
</dbReference>
<gene>
    <name evidence="2" type="ORF">NG895_24280</name>
</gene>
<keyword evidence="1" id="KW-0812">Transmembrane</keyword>
<accession>A0A9X2FHM9</accession>
<evidence type="ECO:0000256" key="1">
    <source>
        <dbReference type="SAM" id="Phobius"/>
    </source>
</evidence>
<dbReference type="Pfam" id="PF07963">
    <property type="entry name" value="N_methyl"/>
    <property type="match status" value="1"/>
</dbReference>
<sequence>MILNSECTTRCAESRGSVIDAVRAARSLSAPRTPNSDLSLTRRAGRQGGFTLVELLVAIAIIAILAGLLLGVAARAAEHGREARTKAMIARIHTLVMQHYDTYKDRRAPVNDNNPALRALKGQDRALARLFALRELMLAEMPDRWSDVLFKVPADVSSVSDLTNTGPVYLKPPTALTSSTYGGVTPLNEAYRRQYFSMLDAGVPKSDILSNQGAECLYMFVMTATADGEARSLFNESSIGDTDRDGAYEFLDGWGRPISWIRWPVGYESDLQMNARELGGDPTVQAWVSAAATDHDPFDPFLVDPPAFRTVPLIFSPGADGVYQLYTARDSIVWRLPGSNPRLLPYALINSADGDFYLGSPMNDNLDAVDVNGGADNITNHNITAE</sequence>
<dbReference type="InterPro" id="IPR045584">
    <property type="entry name" value="Pilin-like"/>
</dbReference>
<protein>
    <submittedName>
        <fullName evidence="2">Prepilin-type N-terminal cleavage/methylation domain-containing protein</fullName>
    </submittedName>
</protein>
<dbReference type="Gene3D" id="3.30.700.10">
    <property type="entry name" value="Glycoprotein, Type 4 Pilin"/>
    <property type="match status" value="1"/>
</dbReference>
<name>A0A9X2FHM9_9BACT</name>
<evidence type="ECO:0000313" key="3">
    <source>
        <dbReference type="Proteomes" id="UP001155241"/>
    </source>
</evidence>
<comment type="caution">
    <text evidence="2">The sequence shown here is derived from an EMBL/GenBank/DDBJ whole genome shotgun (WGS) entry which is preliminary data.</text>
</comment>
<dbReference type="InterPro" id="IPR012902">
    <property type="entry name" value="N_methyl_site"/>
</dbReference>
<dbReference type="SUPFAM" id="SSF54523">
    <property type="entry name" value="Pili subunits"/>
    <property type="match status" value="1"/>
</dbReference>
<keyword evidence="1" id="KW-0472">Membrane</keyword>
<reference evidence="2" key="1">
    <citation type="submission" date="2022-06" db="EMBL/GenBank/DDBJ databases">
        <title>Aeoliella straminimaris, a novel planctomycete from sediments.</title>
        <authorList>
            <person name="Vitorino I.R."/>
            <person name="Lage O.M."/>
        </authorList>
    </citation>
    <scope>NUCLEOTIDE SEQUENCE</scope>
    <source>
        <strain evidence="2">ICT_H6.2</strain>
    </source>
</reference>
<dbReference type="PROSITE" id="PS00409">
    <property type="entry name" value="PROKAR_NTER_METHYL"/>
    <property type="match status" value="1"/>
</dbReference>
<organism evidence="2 3">
    <name type="scientific">Aeoliella straminimaris</name>
    <dbReference type="NCBI Taxonomy" id="2954799"/>
    <lineage>
        <taxon>Bacteria</taxon>
        <taxon>Pseudomonadati</taxon>
        <taxon>Planctomycetota</taxon>
        <taxon>Planctomycetia</taxon>
        <taxon>Pirellulales</taxon>
        <taxon>Lacipirellulaceae</taxon>
        <taxon>Aeoliella</taxon>
    </lineage>
</organism>
<dbReference type="PANTHER" id="PTHR30093">
    <property type="entry name" value="GENERAL SECRETION PATHWAY PROTEIN G"/>
    <property type="match status" value="1"/>
</dbReference>